<evidence type="ECO:0000313" key="11">
    <source>
        <dbReference type="Proteomes" id="UP000315295"/>
    </source>
</evidence>
<dbReference type="AlphaFoldDB" id="A0A540MK15"/>
<evidence type="ECO:0000256" key="8">
    <source>
        <dbReference type="ARBA" id="ARBA00031345"/>
    </source>
</evidence>
<dbReference type="EMBL" id="VIEB01000251">
    <property type="protein sequence ID" value="TQD98522.1"/>
    <property type="molecule type" value="Genomic_DNA"/>
</dbReference>
<dbReference type="InterPro" id="IPR019335">
    <property type="entry name" value="COG7"/>
</dbReference>
<organism evidence="10 11">
    <name type="scientific">Malus baccata</name>
    <name type="common">Siberian crab apple</name>
    <name type="synonym">Pyrus baccata</name>
    <dbReference type="NCBI Taxonomy" id="106549"/>
    <lineage>
        <taxon>Eukaryota</taxon>
        <taxon>Viridiplantae</taxon>
        <taxon>Streptophyta</taxon>
        <taxon>Embryophyta</taxon>
        <taxon>Tracheophyta</taxon>
        <taxon>Spermatophyta</taxon>
        <taxon>Magnoliopsida</taxon>
        <taxon>eudicotyledons</taxon>
        <taxon>Gunneridae</taxon>
        <taxon>Pentapetalae</taxon>
        <taxon>rosids</taxon>
        <taxon>fabids</taxon>
        <taxon>Rosales</taxon>
        <taxon>Rosaceae</taxon>
        <taxon>Amygdaloideae</taxon>
        <taxon>Maleae</taxon>
        <taxon>Malus</taxon>
    </lineage>
</organism>
<evidence type="ECO:0000256" key="9">
    <source>
        <dbReference type="SAM" id="MobiDB-lite"/>
    </source>
</evidence>
<keyword evidence="7" id="KW-0472">Membrane</keyword>
<dbReference type="GO" id="GO:0007030">
    <property type="term" value="P:Golgi organization"/>
    <property type="evidence" value="ECO:0007669"/>
    <property type="project" value="TreeGrafter"/>
</dbReference>
<gene>
    <name evidence="10" type="ORF">C1H46_015770</name>
</gene>
<dbReference type="GO" id="GO:0000139">
    <property type="term" value="C:Golgi membrane"/>
    <property type="evidence" value="ECO:0007669"/>
    <property type="project" value="UniProtKB-SubCell"/>
</dbReference>
<comment type="similarity">
    <text evidence="2">Belongs to the COG7 family.</text>
</comment>
<evidence type="ECO:0000256" key="1">
    <source>
        <dbReference type="ARBA" id="ARBA00004395"/>
    </source>
</evidence>
<feature type="compositionally biased region" description="Basic residues" evidence="9">
    <location>
        <begin position="665"/>
        <end position="676"/>
    </location>
</feature>
<keyword evidence="4" id="KW-0813">Transport</keyword>
<name>A0A540MK15_MALBA</name>
<evidence type="ECO:0000256" key="2">
    <source>
        <dbReference type="ARBA" id="ARBA00005831"/>
    </source>
</evidence>
<evidence type="ECO:0000313" key="10">
    <source>
        <dbReference type="EMBL" id="TQD98522.1"/>
    </source>
</evidence>
<accession>A0A540MK15</accession>
<comment type="subcellular location">
    <subcellularLocation>
        <location evidence="1">Golgi apparatus membrane</location>
        <topology evidence="1">Peripheral membrane protein</topology>
    </subcellularLocation>
</comment>
<dbReference type="STRING" id="106549.A0A540MK15"/>
<feature type="region of interest" description="Disordered" evidence="9">
    <location>
        <begin position="653"/>
        <end position="676"/>
    </location>
</feature>
<keyword evidence="6" id="KW-0333">Golgi apparatus</keyword>
<evidence type="ECO:0000256" key="7">
    <source>
        <dbReference type="ARBA" id="ARBA00023136"/>
    </source>
</evidence>
<protein>
    <recommendedName>
        <fullName evidence="3">Conserved oligomeric Golgi complex subunit 7</fullName>
    </recommendedName>
    <alternativeName>
        <fullName evidence="8">Component of oligomeric Golgi complex 7</fullName>
    </alternativeName>
</protein>
<comment type="caution">
    <text evidence="10">The sequence shown here is derived from an EMBL/GenBank/DDBJ whole genome shotgun (WGS) entry which is preliminary data.</text>
</comment>
<evidence type="ECO:0000256" key="6">
    <source>
        <dbReference type="ARBA" id="ARBA00023034"/>
    </source>
</evidence>
<dbReference type="PANTHER" id="PTHR21443">
    <property type="entry name" value="CONSERVED OLIGOMERIC GOLGI COMPLEX COMPONENT 7"/>
    <property type="match status" value="1"/>
</dbReference>
<dbReference type="GO" id="GO:0017119">
    <property type="term" value="C:Golgi transport complex"/>
    <property type="evidence" value="ECO:0007669"/>
    <property type="project" value="InterPro"/>
</dbReference>
<dbReference type="PANTHER" id="PTHR21443:SF0">
    <property type="entry name" value="CONSERVED OLIGOMERIC GOLGI COMPLEX SUBUNIT 7"/>
    <property type="match status" value="1"/>
</dbReference>
<dbReference type="Pfam" id="PF10191">
    <property type="entry name" value="COG7"/>
    <property type="match status" value="2"/>
</dbReference>
<dbReference type="GO" id="GO:0006890">
    <property type="term" value="P:retrograde vesicle-mediated transport, Golgi to endoplasmic reticulum"/>
    <property type="evidence" value="ECO:0007669"/>
    <property type="project" value="TreeGrafter"/>
</dbReference>
<keyword evidence="5" id="KW-0653">Protein transport</keyword>
<keyword evidence="11" id="KW-1185">Reference proteome</keyword>
<sequence>MLDLGPFSDRNFDPRKWVNSACQTRYTQDSVDKHMVDLEMKLQMISEEIAASLEEQSASALLRVPRATRDVVHLRDDAVSSILDEFKKAEGSSAESIAALAKVDIVKQRMEAAYETLQDAAGGDLPLAAETLANMRHCLSAVGEVSEFANVRKQLEVLEDRLDSTVVYRCMVAFPEDYKSLVPKLLVEMMVAVGSSFVSRINLATGDVVPETKSLAKGILDILSGDMPKGIKIQTKHLEALIELHNMTQTFARNIQHLISESDLRVLMDTLKAVYLPYESFKQRYGQMDRAILSAKIAGLDLRGAVTRGVGAQGIELSEAVRRMEESIPQVIVLLEAAVERCISFTGGSEADELILAIDDIMLQYISTLQETLKSLRVVCGVDHGGDTVGSKKEIGLDKKDIQSARKVDSISNEEWSIVQGALQILTVADCLTSSVDQNPSHLASDDGNGFPSLDGRAALDVVAVRLMDVPEKARTLFNLLSQSKDPRFHALPLASQRVAAFAETVNELVYDVLISKVRQCFDDVSRLPIWSSVEEQSAYNLPTFSAYPQAYVTSIGEYLLTLPQQLEPLAEGISNSNTNNDKAQIFATEWMFKVAEGAPALYTEQLRGIQYITDRGAQQLSVDIEYLSNVLSALSMPIPPVLATFDTCLSTSRSAQGPCEVGRRKSRPSNRKPCM</sequence>
<proteinExistence type="inferred from homology"/>
<evidence type="ECO:0000256" key="3">
    <source>
        <dbReference type="ARBA" id="ARBA00020984"/>
    </source>
</evidence>
<reference evidence="10 11" key="1">
    <citation type="journal article" date="2019" name="G3 (Bethesda)">
        <title>Sequencing of a Wild Apple (Malus baccata) Genome Unravels the Differences Between Cultivated and Wild Apple Species Regarding Disease Resistance and Cold Tolerance.</title>
        <authorList>
            <person name="Chen X."/>
        </authorList>
    </citation>
    <scope>NUCLEOTIDE SEQUENCE [LARGE SCALE GENOMIC DNA]</scope>
    <source>
        <strain evidence="11">cv. Shandingzi</strain>
        <tissue evidence="10">Leaves</tissue>
    </source>
</reference>
<dbReference type="GO" id="GO:0006886">
    <property type="term" value="P:intracellular protein transport"/>
    <property type="evidence" value="ECO:0007669"/>
    <property type="project" value="InterPro"/>
</dbReference>
<dbReference type="Proteomes" id="UP000315295">
    <property type="component" value="Unassembled WGS sequence"/>
</dbReference>
<evidence type="ECO:0000256" key="4">
    <source>
        <dbReference type="ARBA" id="ARBA00022448"/>
    </source>
</evidence>
<evidence type="ECO:0000256" key="5">
    <source>
        <dbReference type="ARBA" id="ARBA00022927"/>
    </source>
</evidence>